<comment type="caution">
    <text evidence="1">The sequence shown here is derived from an EMBL/GenBank/DDBJ whole genome shotgun (WGS) entry which is preliminary data.</text>
</comment>
<evidence type="ECO:0000313" key="1">
    <source>
        <dbReference type="EMBL" id="KAH7968193.1"/>
    </source>
</evidence>
<sequence>MVTTTTSTAAPVPRSVSLLYSLFCTVREGFTRQTLLFPPDGLCDIITFDSLFTSNDSSLSPPYKDDFKYFMEVAAQHRNTEYGIGINH</sequence>
<dbReference type="AlphaFoldDB" id="A0A9D4Q589"/>
<protein>
    <submittedName>
        <fullName evidence="1">Uncharacterized protein</fullName>
    </submittedName>
</protein>
<proteinExistence type="predicted"/>
<reference evidence="1" key="1">
    <citation type="journal article" date="2020" name="Cell">
        <title>Large-Scale Comparative Analyses of Tick Genomes Elucidate Their Genetic Diversity and Vector Capacities.</title>
        <authorList>
            <consortium name="Tick Genome and Microbiome Consortium (TIGMIC)"/>
            <person name="Jia N."/>
            <person name="Wang J."/>
            <person name="Shi W."/>
            <person name="Du L."/>
            <person name="Sun Y."/>
            <person name="Zhan W."/>
            <person name="Jiang J.F."/>
            <person name="Wang Q."/>
            <person name="Zhang B."/>
            <person name="Ji P."/>
            <person name="Bell-Sakyi L."/>
            <person name="Cui X.M."/>
            <person name="Yuan T.T."/>
            <person name="Jiang B.G."/>
            <person name="Yang W.F."/>
            <person name="Lam T.T."/>
            <person name="Chang Q.C."/>
            <person name="Ding S.J."/>
            <person name="Wang X.J."/>
            <person name="Zhu J.G."/>
            <person name="Ruan X.D."/>
            <person name="Zhao L."/>
            <person name="Wei J.T."/>
            <person name="Ye R.Z."/>
            <person name="Que T.C."/>
            <person name="Du C.H."/>
            <person name="Zhou Y.H."/>
            <person name="Cheng J.X."/>
            <person name="Dai P.F."/>
            <person name="Guo W.B."/>
            <person name="Han X.H."/>
            <person name="Huang E.J."/>
            <person name="Li L.F."/>
            <person name="Wei W."/>
            <person name="Gao Y.C."/>
            <person name="Liu J.Z."/>
            <person name="Shao H.Z."/>
            <person name="Wang X."/>
            <person name="Wang C.C."/>
            <person name="Yang T.C."/>
            <person name="Huo Q.B."/>
            <person name="Li W."/>
            <person name="Chen H.Y."/>
            <person name="Chen S.E."/>
            <person name="Zhou L.G."/>
            <person name="Ni X.B."/>
            <person name="Tian J.H."/>
            <person name="Sheng Y."/>
            <person name="Liu T."/>
            <person name="Pan Y.S."/>
            <person name="Xia L.Y."/>
            <person name="Li J."/>
            <person name="Zhao F."/>
            <person name="Cao W.C."/>
        </authorList>
    </citation>
    <scope>NUCLEOTIDE SEQUENCE</scope>
    <source>
        <strain evidence="1">Rsan-2018</strain>
    </source>
</reference>
<accession>A0A9D4Q589</accession>
<dbReference type="EMBL" id="JABSTV010001248">
    <property type="protein sequence ID" value="KAH7968193.1"/>
    <property type="molecule type" value="Genomic_DNA"/>
</dbReference>
<gene>
    <name evidence="1" type="ORF">HPB52_006870</name>
</gene>
<reference evidence="1" key="2">
    <citation type="submission" date="2021-09" db="EMBL/GenBank/DDBJ databases">
        <authorList>
            <person name="Jia N."/>
            <person name="Wang J."/>
            <person name="Shi W."/>
            <person name="Du L."/>
            <person name="Sun Y."/>
            <person name="Zhan W."/>
            <person name="Jiang J."/>
            <person name="Wang Q."/>
            <person name="Zhang B."/>
            <person name="Ji P."/>
            <person name="Sakyi L.B."/>
            <person name="Cui X."/>
            <person name="Yuan T."/>
            <person name="Jiang B."/>
            <person name="Yang W."/>
            <person name="Lam T.T.-Y."/>
            <person name="Chang Q."/>
            <person name="Ding S."/>
            <person name="Wang X."/>
            <person name="Zhu J."/>
            <person name="Ruan X."/>
            <person name="Zhao L."/>
            <person name="Wei J."/>
            <person name="Que T."/>
            <person name="Du C."/>
            <person name="Cheng J."/>
            <person name="Dai P."/>
            <person name="Han X."/>
            <person name="Huang E."/>
            <person name="Gao Y."/>
            <person name="Liu J."/>
            <person name="Shao H."/>
            <person name="Ye R."/>
            <person name="Li L."/>
            <person name="Wei W."/>
            <person name="Wang X."/>
            <person name="Wang C."/>
            <person name="Huo Q."/>
            <person name="Li W."/>
            <person name="Guo W."/>
            <person name="Chen H."/>
            <person name="Chen S."/>
            <person name="Zhou L."/>
            <person name="Zhou L."/>
            <person name="Ni X."/>
            <person name="Tian J."/>
            <person name="Zhou Y."/>
            <person name="Sheng Y."/>
            <person name="Liu T."/>
            <person name="Pan Y."/>
            <person name="Xia L."/>
            <person name="Li J."/>
            <person name="Zhao F."/>
            <person name="Cao W."/>
        </authorList>
    </citation>
    <scope>NUCLEOTIDE SEQUENCE</scope>
    <source>
        <strain evidence="1">Rsan-2018</strain>
        <tissue evidence="1">Larvae</tissue>
    </source>
</reference>
<organism evidence="1 2">
    <name type="scientific">Rhipicephalus sanguineus</name>
    <name type="common">Brown dog tick</name>
    <name type="synonym">Ixodes sanguineus</name>
    <dbReference type="NCBI Taxonomy" id="34632"/>
    <lineage>
        <taxon>Eukaryota</taxon>
        <taxon>Metazoa</taxon>
        <taxon>Ecdysozoa</taxon>
        <taxon>Arthropoda</taxon>
        <taxon>Chelicerata</taxon>
        <taxon>Arachnida</taxon>
        <taxon>Acari</taxon>
        <taxon>Parasitiformes</taxon>
        <taxon>Ixodida</taxon>
        <taxon>Ixodoidea</taxon>
        <taxon>Ixodidae</taxon>
        <taxon>Rhipicephalinae</taxon>
        <taxon>Rhipicephalus</taxon>
        <taxon>Rhipicephalus</taxon>
    </lineage>
</organism>
<name>A0A9D4Q589_RHISA</name>
<keyword evidence="2" id="KW-1185">Reference proteome</keyword>
<dbReference type="Proteomes" id="UP000821837">
    <property type="component" value="Unassembled WGS sequence"/>
</dbReference>
<evidence type="ECO:0000313" key="2">
    <source>
        <dbReference type="Proteomes" id="UP000821837"/>
    </source>
</evidence>